<dbReference type="EMBL" id="BHYL01000172">
    <property type="protein sequence ID" value="GCD20634.1"/>
    <property type="molecule type" value="Genomic_DNA"/>
</dbReference>
<evidence type="ECO:0000259" key="1">
    <source>
        <dbReference type="PROSITE" id="PS50883"/>
    </source>
</evidence>
<dbReference type="RefSeq" id="WP_124343151.1">
    <property type="nucleotide sequence ID" value="NZ_BHYL01000172.1"/>
</dbReference>
<protein>
    <recommendedName>
        <fullName evidence="1">EAL domain-containing protein</fullName>
    </recommendedName>
</protein>
<dbReference type="InterPro" id="IPR050706">
    <property type="entry name" value="Cyclic-di-GMP_PDE-like"/>
</dbReference>
<evidence type="ECO:0000313" key="3">
    <source>
        <dbReference type="Proteomes" id="UP000288246"/>
    </source>
</evidence>
<dbReference type="PANTHER" id="PTHR33121">
    <property type="entry name" value="CYCLIC DI-GMP PHOSPHODIESTERASE PDEF"/>
    <property type="match status" value="1"/>
</dbReference>
<evidence type="ECO:0000313" key="2">
    <source>
        <dbReference type="EMBL" id="GCD20634.1"/>
    </source>
</evidence>
<dbReference type="InterPro" id="IPR001633">
    <property type="entry name" value="EAL_dom"/>
</dbReference>
<dbReference type="InterPro" id="IPR035919">
    <property type="entry name" value="EAL_sf"/>
</dbReference>
<proteinExistence type="predicted"/>
<dbReference type="SMART" id="SM00052">
    <property type="entry name" value="EAL"/>
    <property type="match status" value="1"/>
</dbReference>
<feature type="domain" description="EAL" evidence="1">
    <location>
        <begin position="1"/>
        <end position="205"/>
    </location>
</feature>
<dbReference type="Gene3D" id="3.20.20.450">
    <property type="entry name" value="EAL domain"/>
    <property type="match status" value="1"/>
</dbReference>
<reference evidence="2 3" key="1">
    <citation type="submission" date="2018-11" db="EMBL/GenBank/DDBJ databases">
        <title>Draft genome sequence of Cellulomonas takizawaensis strain TKZ-21.</title>
        <authorList>
            <person name="Yamamura H."/>
            <person name="Hayashi T."/>
            <person name="Hamada M."/>
            <person name="Serisawa Y."/>
            <person name="Matsuyama K."/>
            <person name="Nakagawa Y."/>
            <person name="Otoguro M."/>
            <person name="Yanagida F."/>
            <person name="Hayakawa M."/>
        </authorList>
    </citation>
    <scope>NUCLEOTIDE SEQUENCE [LARGE SCALE GENOMIC DNA]</scope>
    <source>
        <strain evidence="2 3">TKZ-21</strain>
    </source>
</reference>
<dbReference type="GO" id="GO:0071111">
    <property type="term" value="F:cyclic-guanylate-specific phosphodiesterase activity"/>
    <property type="evidence" value="ECO:0007669"/>
    <property type="project" value="InterPro"/>
</dbReference>
<dbReference type="Proteomes" id="UP000288246">
    <property type="component" value="Unassembled WGS sequence"/>
</dbReference>
<accession>A0A401V162</accession>
<name>A0A401V162_9CELL</name>
<organism evidence="2 3">
    <name type="scientific">Cellulomonas algicola</name>
    <dbReference type="NCBI Taxonomy" id="2071633"/>
    <lineage>
        <taxon>Bacteria</taxon>
        <taxon>Bacillati</taxon>
        <taxon>Actinomycetota</taxon>
        <taxon>Actinomycetes</taxon>
        <taxon>Micrococcales</taxon>
        <taxon>Cellulomonadaceae</taxon>
        <taxon>Cellulomonas</taxon>
    </lineage>
</organism>
<dbReference type="OrthoDB" id="9804751at2"/>
<dbReference type="PANTHER" id="PTHR33121:SF76">
    <property type="entry name" value="SIGNALING PROTEIN"/>
    <property type="match status" value="1"/>
</dbReference>
<dbReference type="AlphaFoldDB" id="A0A401V162"/>
<sequence length="205" mass="22029">MPAPSPSAPPHLPVARQPIWTTSGRLHGHEYLYRSPTGLPAGVDRWSAHLQDGATTAVLTALFHDGPPPGDALAFVNVTRSFLVRDLPLPPSAGRLVIEVVESVEAGPDVLDGLLRLRAAGYRIALDDFVASRDQLAMLRYADYVKIDCRDLETGGDELVRVARAFGARLVAERVSSSARRARCTELGFGLLQGDALGRAVTLTL</sequence>
<dbReference type="Pfam" id="PF00563">
    <property type="entry name" value="EAL"/>
    <property type="match status" value="1"/>
</dbReference>
<keyword evidence="3" id="KW-1185">Reference proteome</keyword>
<dbReference type="SUPFAM" id="SSF141868">
    <property type="entry name" value="EAL domain-like"/>
    <property type="match status" value="1"/>
</dbReference>
<dbReference type="PROSITE" id="PS50883">
    <property type="entry name" value="EAL"/>
    <property type="match status" value="1"/>
</dbReference>
<gene>
    <name evidence="2" type="ORF">CTKZ_21960</name>
</gene>
<comment type="caution">
    <text evidence="2">The sequence shown here is derived from an EMBL/GenBank/DDBJ whole genome shotgun (WGS) entry which is preliminary data.</text>
</comment>